<keyword evidence="1" id="KW-0812">Transmembrane</keyword>
<evidence type="ECO:0000313" key="3">
    <source>
        <dbReference type="Proteomes" id="UP000785679"/>
    </source>
</evidence>
<comment type="caution">
    <text evidence="2">The sequence shown here is derived from an EMBL/GenBank/DDBJ whole genome shotgun (WGS) entry which is preliminary data.</text>
</comment>
<feature type="transmembrane region" description="Helical" evidence="1">
    <location>
        <begin position="114"/>
        <end position="134"/>
    </location>
</feature>
<protein>
    <recommendedName>
        <fullName evidence="4">Transmembrane protein</fullName>
    </recommendedName>
</protein>
<keyword evidence="1" id="KW-1133">Transmembrane helix</keyword>
<keyword evidence="3" id="KW-1185">Reference proteome</keyword>
<evidence type="ECO:0000256" key="1">
    <source>
        <dbReference type="SAM" id="Phobius"/>
    </source>
</evidence>
<dbReference type="Proteomes" id="UP000785679">
    <property type="component" value="Unassembled WGS sequence"/>
</dbReference>
<organism evidence="2 3">
    <name type="scientific">Halteria grandinella</name>
    <dbReference type="NCBI Taxonomy" id="5974"/>
    <lineage>
        <taxon>Eukaryota</taxon>
        <taxon>Sar</taxon>
        <taxon>Alveolata</taxon>
        <taxon>Ciliophora</taxon>
        <taxon>Intramacronucleata</taxon>
        <taxon>Spirotrichea</taxon>
        <taxon>Stichotrichia</taxon>
        <taxon>Sporadotrichida</taxon>
        <taxon>Halteriidae</taxon>
        <taxon>Halteria</taxon>
    </lineage>
</organism>
<evidence type="ECO:0000313" key="2">
    <source>
        <dbReference type="EMBL" id="TNV85220.1"/>
    </source>
</evidence>
<gene>
    <name evidence="2" type="ORF">FGO68_gene6808</name>
</gene>
<keyword evidence="1" id="KW-0472">Membrane</keyword>
<dbReference type="AlphaFoldDB" id="A0A8J8T851"/>
<reference evidence="2" key="1">
    <citation type="submission" date="2019-06" db="EMBL/GenBank/DDBJ databases">
        <authorList>
            <person name="Zheng W."/>
        </authorList>
    </citation>
    <scope>NUCLEOTIDE SEQUENCE</scope>
    <source>
        <strain evidence="2">QDHG01</strain>
    </source>
</reference>
<evidence type="ECO:0008006" key="4">
    <source>
        <dbReference type="Google" id="ProtNLM"/>
    </source>
</evidence>
<accession>A0A8J8T851</accession>
<sequence length="159" mass="17915">MNRVQKEIQEFYEPTARCFKGFSILLLIWGCASLLISALVPTIILVHNPLPNQKNSDFGNNTGNGGGQIDPLTVFNTRLQLAEDLILAELDDAFGAEDPTVIQERRDKAMTLRWITLGTGASLLVLSVVNFFYFKHFQRKEEVAEQVAADVNVREVEYR</sequence>
<proteinExistence type="predicted"/>
<dbReference type="EMBL" id="RRYP01002025">
    <property type="protein sequence ID" value="TNV85220.1"/>
    <property type="molecule type" value="Genomic_DNA"/>
</dbReference>
<name>A0A8J8T851_HALGN</name>
<feature type="transmembrane region" description="Helical" evidence="1">
    <location>
        <begin position="21"/>
        <end position="46"/>
    </location>
</feature>